<evidence type="ECO:0000313" key="15">
    <source>
        <dbReference type="EMBL" id="GIP15663.1"/>
    </source>
</evidence>
<keyword evidence="12 13" id="KW-0472">Membrane</keyword>
<keyword evidence="4" id="KW-1003">Cell membrane</keyword>
<keyword evidence="5" id="KW-0808">Transferase</keyword>
<keyword evidence="8 15" id="KW-0418">Kinase</keyword>
<sequence>MNKPLLFLDDQKYNIAVQLGLVCLGAGIFLLERYRHAELIDLASMYYYIVLALVCIVVWNIVQYMRVKTYYHSLYEAIESDDALEAVYIVQGEVLNEHRLIKQMLMNQQKAYQDRIAELERKREIQHHFTLQWVHQMKTPLSVLDMQLQQADEQLKQSGTWSLSDQAAFYRSMNEEVEKLHGGLEMMLSSARLEKLELDLHIRPVELHRIIRDNINRYKKLLIQYSIYPKLVGEAVVATDQKWFGFIMNQLITNAIKYSKLKQGRKELHITIKQQGDTTTITVQDEGIGIAQTDLRRIFDPFFTGQNGRMVGESTGMGLYLAKEVCQRLGYSLSASSVEQQGATFTLALKHVGIHHMQ</sequence>
<dbReference type="Gene3D" id="3.30.565.10">
    <property type="entry name" value="Histidine kinase-like ATPase, C-terminal domain"/>
    <property type="match status" value="1"/>
</dbReference>
<organism evidence="15 16">
    <name type="scientific">Paenibacillus montaniterrae</name>
    <dbReference type="NCBI Taxonomy" id="429341"/>
    <lineage>
        <taxon>Bacteria</taxon>
        <taxon>Bacillati</taxon>
        <taxon>Bacillota</taxon>
        <taxon>Bacilli</taxon>
        <taxon>Bacillales</taxon>
        <taxon>Paenibacillaceae</taxon>
        <taxon>Paenibacillus</taxon>
    </lineage>
</organism>
<dbReference type="SMART" id="SM00387">
    <property type="entry name" value="HATPase_c"/>
    <property type="match status" value="1"/>
</dbReference>
<dbReference type="EMBL" id="BOSE01000002">
    <property type="protein sequence ID" value="GIP15663.1"/>
    <property type="molecule type" value="Genomic_DNA"/>
</dbReference>
<dbReference type="InterPro" id="IPR050351">
    <property type="entry name" value="BphY/WalK/GraS-like"/>
</dbReference>
<keyword evidence="9" id="KW-0067">ATP-binding</keyword>
<dbReference type="InterPro" id="IPR036890">
    <property type="entry name" value="HATPase_C_sf"/>
</dbReference>
<dbReference type="GO" id="GO:0005886">
    <property type="term" value="C:plasma membrane"/>
    <property type="evidence" value="ECO:0007669"/>
    <property type="project" value="UniProtKB-SubCell"/>
</dbReference>
<evidence type="ECO:0000256" key="3">
    <source>
        <dbReference type="ARBA" id="ARBA00012438"/>
    </source>
</evidence>
<comment type="catalytic activity">
    <reaction evidence="1">
        <text>ATP + protein L-histidine = ADP + protein N-phospho-L-histidine.</text>
        <dbReference type="EC" id="2.7.13.3"/>
    </reaction>
</comment>
<reference evidence="15" key="1">
    <citation type="submission" date="2021-03" db="EMBL/GenBank/DDBJ databases">
        <title>Antimicrobial resistance genes in bacteria isolated from Japanese honey, and their potential for conferring macrolide and lincosamide resistance in the American foulbrood pathogen Paenibacillus larvae.</title>
        <authorList>
            <person name="Okamoto M."/>
            <person name="Kumagai M."/>
            <person name="Kanamori H."/>
            <person name="Takamatsu D."/>
        </authorList>
    </citation>
    <scope>NUCLEOTIDE SEQUENCE</scope>
    <source>
        <strain evidence="15">J40TS1</strain>
    </source>
</reference>
<evidence type="ECO:0000256" key="12">
    <source>
        <dbReference type="ARBA" id="ARBA00023136"/>
    </source>
</evidence>
<dbReference type="EC" id="2.7.13.3" evidence="3"/>
<dbReference type="GO" id="GO:0005524">
    <property type="term" value="F:ATP binding"/>
    <property type="evidence" value="ECO:0007669"/>
    <property type="project" value="UniProtKB-KW"/>
</dbReference>
<evidence type="ECO:0000259" key="14">
    <source>
        <dbReference type="PROSITE" id="PS50109"/>
    </source>
</evidence>
<keyword evidence="16" id="KW-1185">Reference proteome</keyword>
<dbReference type="RefSeq" id="WP_213513950.1">
    <property type="nucleotide sequence ID" value="NZ_BOSE01000002.1"/>
</dbReference>
<evidence type="ECO:0000256" key="2">
    <source>
        <dbReference type="ARBA" id="ARBA00004651"/>
    </source>
</evidence>
<evidence type="ECO:0000313" key="16">
    <source>
        <dbReference type="Proteomes" id="UP000683139"/>
    </source>
</evidence>
<dbReference type="PRINTS" id="PR00344">
    <property type="entry name" value="BCTRLSENSOR"/>
</dbReference>
<feature type="domain" description="Histidine kinase" evidence="14">
    <location>
        <begin position="132"/>
        <end position="353"/>
    </location>
</feature>
<proteinExistence type="predicted"/>
<protein>
    <recommendedName>
        <fullName evidence="3">histidine kinase</fullName>
        <ecNumber evidence="3">2.7.13.3</ecNumber>
    </recommendedName>
</protein>
<dbReference type="PANTHER" id="PTHR45453">
    <property type="entry name" value="PHOSPHATE REGULON SENSOR PROTEIN PHOR"/>
    <property type="match status" value="1"/>
</dbReference>
<evidence type="ECO:0000256" key="11">
    <source>
        <dbReference type="ARBA" id="ARBA00023012"/>
    </source>
</evidence>
<dbReference type="InterPro" id="IPR004358">
    <property type="entry name" value="Sig_transdc_His_kin-like_C"/>
</dbReference>
<dbReference type="InterPro" id="IPR036097">
    <property type="entry name" value="HisK_dim/P_sf"/>
</dbReference>
<dbReference type="InterPro" id="IPR005467">
    <property type="entry name" value="His_kinase_dom"/>
</dbReference>
<comment type="subcellular location">
    <subcellularLocation>
        <location evidence="2">Cell membrane</location>
        <topology evidence="2">Multi-pass membrane protein</topology>
    </subcellularLocation>
</comment>
<dbReference type="Pfam" id="PF02518">
    <property type="entry name" value="HATPase_c"/>
    <property type="match status" value="1"/>
</dbReference>
<dbReference type="PROSITE" id="PS50109">
    <property type="entry name" value="HIS_KIN"/>
    <property type="match status" value="1"/>
</dbReference>
<dbReference type="SUPFAM" id="SSF47384">
    <property type="entry name" value="Homodimeric domain of signal transducing histidine kinase"/>
    <property type="match status" value="1"/>
</dbReference>
<evidence type="ECO:0000256" key="8">
    <source>
        <dbReference type="ARBA" id="ARBA00022777"/>
    </source>
</evidence>
<dbReference type="PANTHER" id="PTHR45453:SF2">
    <property type="entry name" value="HISTIDINE KINASE"/>
    <property type="match status" value="1"/>
</dbReference>
<keyword evidence="11" id="KW-0902">Two-component regulatory system</keyword>
<evidence type="ECO:0000256" key="10">
    <source>
        <dbReference type="ARBA" id="ARBA00022989"/>
    </source>
</evidence>
<dbReference type="GO" id="GO:0016036">
    <property type="term" value="P:cellular response to phosphate starvation"/>
    <property type="evidence" value="ECO:0007669"/>
    <property type="project" value="TreeGrafter"/>
</dbReference>
<dbReference type="SUPFAM" id="SSF55874">
    <property type="entry name" value="ATPase domain of HSP90 chaperone/DNA topoisomerase II/histidine kinase"/>
    <property type="match status" value="1"/>
</dbReference>
<accession>A0A919YRL2</accession>
<dbReference type="InterPro" id="IPR003594">
    <property type="entry name" value="HATPase_dom"/>
</dbReference>
<dbReference type="GO" id="GO:0004721">
    <property type="term" value="F:phosphoprotein phosphatase activity"/>
    <property type="evidence" value="ECO:0007669"/>
    <property type="project" value="TreeGrafter"/>
</dbReference>
<evidence type="ECO:0000256" key="9">
    <source>
        <dbReference type="ARBA" id="ARBA00022840"/>
    </source>
</evidence>
<dbReference type="Proteomes" id="UP000683139">
    <property type="component" value="Unassembled WGS sequence"/>
</dbReference>
<keyword evidence="10 13" id="KW-1133">Transmembrane helix</keyword>
<evidence type="ECO:0000256" key="13">
    <source>
        <dbReference type="SAM" id="Phobius"/>
    </source>
</evidence>
<dbReference type="AlphaFoldDB" id="A0A919YRL2"/>
<feature type="transmembrane region" description="Helical" evidence="13">
    <location>
        <begin position="46"/>
        <end position="65"/>
    </location>
</feature>
<dbReference type="GO" id="GO:0000155">
    <property type="term" value="F:phosphorelay sensor kinase activity"/>
    <property type="evidence" value="ECO:0007669"/>
    <property type="project" value="InterPro"/>
</dbReference>
<evidence type="ECO:0000256" key="6">
    <source>
        <dbReference type="ARBA" id="ARBA00022692"/>
    </source>
</evidence>
<feature type="transmembrane region" description="Helical" evidence="13">
    <location>
        <begin position="15"/>
        <end position="34"/>
    </location>
</feature>
<keyword evidence="6 13" id="KW-0812">Transmembrane</keyword>
<evidence type="ECO:0000256" key="1">
    <source>
        <dbReference type="ARBA" id="ARBA00000085"/>
    </source>
</evidence>
<evidence type="ECO:0000256" key="5">
    <source>
        <dbReference type="ARBA" id="ARBA00022679"/>
    </source>
</evidence>
<name>A0A919YRL2_9BACL</name>
<evidence type="ECO:0000256" key="7">
    <source>
        <dbReference type="ARBA" id="ARBA00022741"/>
    </source>
</evidence>
<keyword evidence="7" id="KW-0547">Nucleotide-binding</keyword>
<gene>
    <name evidence="15" type="ORF">J40TS1_13050</name>
</gene>
<comment type="caution">
    <text evidence="15">The sequence shown here is derived from an EMBL/GenBank/DDBJ whole genome shotgun (WGS) entry which is preliminary data.</text>
</comment>
<evidence type="ECO:0000256" key="4">
    <source>
        <dbReference type="ARBA" id="ARBA00022475"/>
    </source>
</evidence>